<comment type="caution">
    <text evidence="3">The sequence shown here is derived from an EMBL/GenBank/DDBJ whole genome shotgun (WGS) entry which is preliminary data.</text>
</comment>
<evidence type="ECO:0000259" key="2">
    <source>
        <dbReference type="Pfam" id="PF13845"/>
    </source>
</evidence>
<dbReference type="Pfam" id="PF13845">
    <property type="entry name" value="Septum_form"/>
    <property type="match status" value="1"/>
</dbReference>
<evidence type="ECO:0000313" key="4">
    <source>
        <dbReference type="Proteomes" id="UP000578819"/>
    </source>
</evidence>
<feature type="chain" id="PRO_5030927791" description="Septum formation-related domain-containing protein" evidence="1">
    <location>
        <begin position="27"/>
        <end position="303"/>
    </location>
</feature>
<keyword evidence="4" id="KW-1185">Reference proteome</keyword>
<dbReference type="EMBL" id="JACHJW010000001">
    <property type="protein sequence ID" value="MBB4960523.1"/>
    <property type="molecule type" value="Genomic_DNA"/>
</dbReference>
<proteinExistence type="predicted"/>
<dbReference type="PROSITE" id="PS51257">
    <property type="entry name" value="PROKAR_LIPOPROTEIN"/>
    <property type="match status" value="1"/>
</dbReference>
<protein>
    <recommendedName>
        <fullName evidence="2">Septum formation-related domain-containing protein</fullName>
    </recommendedName>
</protein>
<dbReference type="InterPro" id="IPR026004">
    <property type="entry name" value="Septum_form"/>
</dbReference>
<organism evidence="3 4">
    <name type="scientific">Micromonospora polyrhachis</name>
    <dbReference type="NCBI Taxonomy" id="1282883"/>
    <lineage>
        <taxon>Bacteria</taxon>
        <taxon>Bacillati</taxon>
        <taxon>Actinomycetota</taxon>
        <taxon>Actinomycetes</taxon>
        <taxon>Micromonosporales</taxon>
        <taxon>Micromonosporaceae</taxon>
        <taxon>Micromonospora</taxon>
    </lineage>
</organism>
<evidence type="ECO:0000256" key="1">
    <source>
        <dbReference type="SAM" id="SignalP"/>
    </source>
</evidence>
<dbReference type="AlphaFoldDB" id="A0A7W7ST80"/>
<dbReference type="Proteomes" id="UP000578819">
    <property type="component" value="Unassembled WGS sequence"/>
</dbReference>
<dbReference type="RefSeq" id="WP_184536283.1">
    <property type="nucleotide sequence ID" value="NZ_JACHJW010000001.1"/>
</dbReference>
<feature type="signal peptide" evidence="1">
    <location>
        <begin position="1"/>
        <end position="26"/>
    </location>
</feature>
<evidence type="ECO:0000313" key="3">
    <source>
        <dbReference type="EMBL" id="MBB4960523.1"/>
    </source>
</evidence>
<name>A0A7W7ST80_9ACTN</name>
<feature type="domain" description="Septum formation-related" evidence="2">
    <location>
        <begin position="49"/>
        <end position="277"/>
    </location>
</feature>
<sequence>MRRRWWGGAVSGVLAVVLLAGCGVPAGTDGDLTDDWKALPTARQFAPQAGVCHPSADKVGYLSAYNPTDCARTHKAETLYVGELPAEYANRPSPPAVDSVALRGLFPECDTRAQQFVGADWRGARLTVQVVLPSPGGWAGGSRWYRCDIFALGAIDGVSARKHREDHPVDHTGSLRGALSQPSPLAHGCFDENEWSALVPKPCGQAHHFEYVGIWTTPLNDLAEVDRDPGRNHRSCRSVIARYVGVPDDGMIRYRTGTAYRTPSEEAWARGDRGIRCFLYLGSRVLNRSLKGGGVTALPIQTA</sequence>
<accession>A0A7W7ST80</accession>
<reference evidence="3 4" key="1">
    <citation type="submission" date="2020-08" db="EMBL/GenBank/DDBJ databases">
        <title>Sequencing the genomes of 1000 actinobacteria strains.</title>
        <authorList>
            <person name="Klenk H.-P."/>
        </authorList>
    </citation>
    <scope>NUCLEOTIDE SEQUENCE [LARGE SCALE GENOMIC DNA]</scope>
    <source>
        <strain evidence="3 4">DSM 45886</strain>
    </source>
</reference>
<gene>
    <name evidence="3" type="ORF">FHR38_004256</name>
</gene>
<keyword evidence="1" id="KW-0732">Signal</keyword>